<dbReference type="STRING" id="1035707.SAMN05216552_102485"/>
<keyword evidence="9" id="KW-1185">Reference proteome</keyword>
<dbReference type="NCBIfam" id="TIGR02516">
    <property type="entry name" value="type_III_yscC"/>
    <property type="match status" value="1"/>
</dbReference>
<feature type="domain" description="NolW-like" evidence="7">
    <location>
        <begin position="184"/>
        <end position="340"/>
    </location>
</feature>
<dbReference type="Pfam" id="PF00263">
    <property type="entry name" value="Secretin"/>
    <property type="match status" value="1"/>
</dbReference>
<feature type="compositionally biased region" description="Low complexity" evidence="5">
    <location>
        <begin position="590"/>
        <end position="617"/>
    </location>
</feature>
<name>A0A1I7L7X9_9BURK</name>
<dbReference type="PANTHER" id="PTHR30332">
    <property type="entry name" value="PROBABLE GENERAL SECRETION PATHWAY PROTEIN D"/>
    <property type="match status" value="1"/>
</dbReference>
<dbReference type="EMBL" id="FPBO01000024">
    <property type="protein sequence ID" value="SFV05745.1"/>
    <property type="molecule type" value="Genomic_DNA"/>
</dbReference>
<feature type="signal peptide" evidence="3">
    <location>
        <begin position="1"/>
        <end position="28"/>
    </location>
</feature>
<keyword evidence="3" id="KW-0653">Protein transport</keyword>
<evidence type="ECO:0000256" key="2">
    <source>
        <dbReference type="ARBA" id="ARBA00022729"/>
    </source>
</evidence>
<dbReference type="InterPro" id="IPR004846">
    <property type="entry name" value="T2SS/T3SS_dom"/>
</dbReference>
<dbReference type="RefSeq" id="WP_093557854.1">
    <property type="nucleotide sequence ID" value="NZ_FPBO01000024.1"/>
</dbReference>
<evidence type="ECO:0000259" key="7">
    <source>
        <dbReference type="Pfam" id="PF03958"/>
    </source>
</evidence>
<accession>A0A1I7L7X9</accession>
<feature type="chain" id="PRO_5026399636" description="Type 3 secretion system secretin" evidence="3">
    <location>
        <begin position="29"/>
        <end position="658"/>
    </location>
</feature>
<feature type="compositionally biased region" description="Basic and acidic residues" evidence="5">
    <location>
        <begin position="223"/>
        <end position="254"/>
    </location>
</feature>
<dbReference type="InterPro" id="IPR038591">
    <property type="entry name" value="NolW-like_sf"/>
</dbReference>
<dbReference type="Proteomes" id="UP000199391">
    <property type="component" value="Unassembled WGS sequence"/>
</dbReference>
<evidence type="ECO:0000256" key="5">
    <source>
        <dbReference type="SAM" id="MobiDB-lite"/>
    </source>
</evidence>
<dbReference type="PRINTS" id="PR01337">
    <property type="entry name" value="TYPE3OMGPROT"/>
</dbReference>
<dbReference type="AlphaFoldDB" id="A0A1I7L7X9"/>
<dbReference type="Pfam" id="PF03958">
    <property type="entry name" value="Secretin_N"/>
    <property type="match status" value="1"/>
</dbReference>
<dbReference type="InterPro" id="IPR005644">
    <property type="entry name" value="NolW-like"/>
</dbReference>
<feature type="domain" description="Type II/III secretion system secretin-like" evidence="6">
    <location>
        <begin position="408"/>
        <end position="563"/>
    </location>
</feature>
<keyword evidence="2 3" id="KW-0732">Signal</keyword>
<dbReference type="GO" id="GO:0030257">
    <property type="term" value="C:type III protein secretion system complex"/>
    <property type="evidence" value="ECO:0007669"/>
    <property type="project" value="UniProtKB-UniRule"/>
</dbReference>
<evidence type="ECO:0000256" key="4">
    <source>
        <dbReference type="RuleBase" id="RU004004"/>
    </source>
</evidence>
<evidence type="ECO:0000313" key="9">
    <source>
        <dbReference type="Proteomes" id="UP000199391"/>
    </source>
</evidence>
<dbReference type="InterPro" id="IPR003522">
    <property type="entry name" value="T3SS_OM_pore_YscC"/>
</dbReference>
<organism evidence="8 9">
    <name type="scientific">Pseudoduganella namucuonensis</name>
    <dbReference type="NCBI Taxonomy" id="1035707"/>
    <lineage>
        <taxon>Bacteria</taxon>
        <taxon>Pseudomonadati</taxon>
        <taxon>Pseudomonadota</taxon>
        <taxon>Betaproteobacteria</taxon>
        <taxon>Burkholderiales</taxon>
        <taxon>Oxalobacteraceae</taxon>
        <taxon>Telluria group</taxon>
        <taxon>Pseudoduganella</taxon>
    </lineage>
</organism>
<evidence type="ECO:0000256" key="3">
    <source>
        <dbReference type="HAMAP-Rule" id="MF_02219"/>
    </source>
</evidence>
<dbReference type="Gene3D" id="3.55.50.30">
    <property type="match status" value="1"/>
</dbReference>
<dbReference type="GO" id="GO:0030254">
    <property type="term" value="P:protein secretion by the type III secretion system"/>
    <property type="evidence" value="ECO:0007669"/>
    <property type="project" value="UniProtKB-UniRule"/>
</dbReference>
<dbReference type="OrthoDB" id="9779724at2"/>
<comment type="subcellular location">
    <subcellularLocation>
        <location evidence="1 3 4">Cell outer membrane</location>
    </subcellularLocation>
</comment>
<feature type="region of interest" description="Disordered" evidence="5">
    <location>
        <begin position="589"/>
        <end position="658"/>
    </location>
</feature>
<reference evidence="9" key="1">
    <citation type="submission" date="2016-10" db="EMBL/GenBank/DDBJ databases">
        <authorList>
            <person name="Varghese N."/>
            <person name="Submissions S."/>
        </authorList>
    </citation>
    <scope>NUCLEOTIDE SEQUENCE [LARGE SCALE GENOMIC DNA]</scope>
    <source>
        <strain evidence="9">CGMCC 1.11014</strain>
    </source>
</reference>
<proteinExistence type="inferred from homology"/>
<dbReference type="GO" id="GO:0015627">
    <property type="term" value="C:type II protein secretion system complex"/>
    <property type="evidence" value="ECO:0007669"/>
    <property type="project" value="TreeGrafter"/>
</dbReference>
<evidence type="ECO:0000313" key="8">
    <source>
        <dbReference type="EMBL" id="SFV05745.1"/>
    </source>
</evidence>
<keyword evidence="3 4" id="KW-0813">Transport</keyword>
<comment type="similarity">
    <text evidence="3">Belongs to the bacterial secretin family. T3SS SctC subfamily.</text>
</comment>
<dbReference type="PANTHER" id="PTHR30332:SF5">
    <property type="entry name" value="SPI-1 TYPE 3 SECRETION SYSTEM SECRETIN"/>
    <property type="match status" value="1"/>
</dbReference>
<keyword evidence="3" id="KW-0998">Cell outer membrane</keyword>
<protein>
    <recommendedName>
        <fullName evidence="3">Type 3 secretion system secretin</fullName>
        <shortName evidence="3">T3SS secretin</shortName>
    </recommendedName>
</protein>
<feature type="region of interest" description="Disordered" evidence="5">
    <location>
        <begin position="223"/>
        <end position="305"/>
    </location>
</feature>
<dbReference type="InterPro" id="IPR050810">
    <property type="entry name" value="Bact_Secretion_Sys_Channel"/>
</dbReference>
<evidence type="ECO:0000256" key="1">
    <source>
        <dbReference type="ARBA" id="ARBA00004442"/>
    </source>
</evidence>
<keyword evidence="3" id="KW-0811">Translocation</keyword>
<dbReference type="HAMAP" id="MF_02219">
    <property type="entry name" value="Type_III_secretin"/>
    <property type="match status" value="1"/>
</dbReference>
<gene>
    <name evidence="3" type="primary">sctC</name>
    <name evidence="8" type="ORF">SAMN05216552_102485</name>
</gene>
<dbReference type="GO" id="GO:0009279">
    <property type="term" value="C:cell outer membrane"/>
    <property type="evidence" value="ECO:0007669"/>
    <property type="project" value="UniProtKB-SubCell"/>
</dbReference>
<keyword evidence="3" id="KW-0472">Membrane</keyword>
<comment type="subunit">
    <text evidence="3">The core secretion machinery of the T3SS is composed of approximately 20 different proteins, including cytoplasmic components, a base, an export apparatus and a needle. This subunit is part of the base, which anchors the injectisome in the bacterial cell envelope. Forms a stable homooligomeric complex.</text>
</comment>
<sequence length="658" mass="71026" precursor="true">MNMPRIAQGWLLAALAGAILCWTPPAGAAVPASWKETGFAIEPSGMTLRQVLEQFGQVYGVQLSLGVANLAVKKEKLRADGGAEFLDRLAQQYRFRWFVYGDTLHVVPREENTSVRLEVGEDAVQDAKGVLVGMGLYDSRFGWGELPDEGIVVISGPREYVRLAREILLPDQAKVARKERQIMLFRLKYASATDRVISARGKSETIPGIKSILSRLIFEQPDSKVEDPSTRYERSSQKRSRKPDNGKGEAREVGKIPFPAWGKPAGDAAKLPLPAPRADAGEEDEREERAPRGAKAAAGGNVPPRIEADPSLNAIMIYDLVSKRAMYQSLIDQLDVQPQQIEIEALIIDIDRNKLSEMGVEWGVRSGQGNVVGRVNATQDDGKGLELPLPGSTLLISNAARFYARLKAMEGNGEARVLATPTVLTLNNVAAVLDLSQTRYMPLVGERIADLADITAGTMLRVIPRMVQDGAATRVRLEIDIEDGALGDSGANANVTRSTISTQAIIEPQQTLMIGGYRAESLSAKRNKVPLLGDVPVLGHLFRNDTASESNRERLFLITPRLVGVGGMAAAPVSRAAESAQQRLAQAAKPDAPARVAVAEAPAPAAPADQPGPAIQAREPATEKPSWAAVPEKRAKVRCRRAKADGTGDAPPVNPQNY</sequence>
<evidence type="ECO:0000259" key="6">
    <source>
        <dbReference type="Pfam" id="PF00263"/>
    </source>
</evidence>
<comment type="function">
    <text evidence="3">Component of the type III secretion system (T3SS), also called injectisome, which is used to inject bacterial effector proteins into eukaryotic host cells. Forms a ring-shaped multimeric structure with an apparent central pore in the outer membrane.</text>
</comment>
<dbReference type="Gene3D" id="3.30.1370.120">
    <property type="match status" value="1"/>
</dbReference>